<name>A0A239HE63_9ACTN</name>
<sequence length="99" mass="10554">MAGLDLHFDALEQCRTATNKVVKQFRALSGLYPAQGSDSSIFGKLADSSALATALDDVEKTIDSELGSVTSKLDAVERALDDVQRNVRKADNPDGTKPS</sequence>
<dbReference type="RefSeq" id="WP_089208493.1">
    <property type="nucleotide sequence ID" value="NZ_FZOD01000016.1"/>
</dbReference>
<dbReference type="OrthoDB" id="3543865at2"/>
<evidence type="ECO:0000313" key="1">
    <source>
        <dbReference type="EMBL" id="SNS79726.1"/>
    </source>
</evidence>
<proteinExistence type="predicted"/>
<evidence type="ECO:0000313" key="2">
    <source>
        <dbReference type="Proteomes" id="UP000198282"/>
    </source>
</evidence>
<dbReference type="AlphaFoldDB" id="A0A239HE63"/>
<gene>
    <name evidence="1" type="ORF">SAMN05216276_101685</name>
</gene>
<organism evidence="1 2">
    <name type="scientific">Streptosporangium subroseum</name>
    <dbReference type="NCBI Taxonomy" id="106412"/>
    <lineage>
        <taxon>Bacteria</taxon>
        <taxon>Bacillati</taxon>
        <taxon>Actinomycetota</taxon>
        <taxon>Actinomycetes</taxon>
        <taxon>Streptosporangiales</taxon>
        <taxon>Streptosporangiaceae</taxon>
        <taxon>Streptosporangium</taxon>
    </lineage>
</organism>
<evidence type="ECO:0008006" key="3">
    <source>
        <dbReference type="Google" id="ProtNLM"/>
    </source>
</evidence>
<accession>A0A239HE63</accession>
<protein>
    <recommendedName>
        <fullName evidence="3">Excreted virulence factor EspC, type VII ESX diderm</fullName>
    </recommendedName>
</protein>
<reference evidence="1 2" key="1">
    <citation type="submission" date="2017-06" db="EMBL/GenBank/DDBJ databases">
        <authorList>
            <person name="Kim H.J."/>
            <person name="Triplett B.A."/>
        </authorList>
    </citation>
    <scope>NUCLEOTIDE SEQUENCE [LARGE SCALE GENOMIC DNA]</scope>
    <source>
        <strain evidence="1 2">CGMCC 4.2132</strain>
    </source>
</reference>
<dbReference type="EMBL" id="FZOD01000016">
    <property type="protein sequence ID" value="SNS79726.1"/>
    <property type="molecule type" value="Genomic_DNA"/>
</dbReference>
<keyword evidence="2" id="KW-1185">Reference proteome</keyword>
<dbReference type="Proteomes" id="UP000198282">
    <property type="component" value="Unassembled WGS sequence"/>
</dbReference>